<dbReference type="Proteomes" id="UP000799770">
    <property type="component" value="Unassembled WGS sequence"/>
</dbReference>
<dbReference type="EMBL" id="ML977317">
    <property type="protein sequence ID" value="KAF2118552.1"/>
    <property type="molecule type" value="Genomic_DNA"/>
</dbReference>
<feature type="compositionally biased region" description="Basic residues" evidence="1">
    <location>
        <begin position="110"/>
        <end position="119"/>
    </location>
</feature>
<feature type="compositionally biased region" description="Polar residues" evidence="1">
    <location>
        <begin position="403"/>
        <end position="412"/>
    </location>
</feature>
<protein>
    <submittedName>
        <fullName evidence="2">Uncharacterized protein</fullName>
    </submittedName>
</protein>
<evidence type="ECO:0000313" key="2">
    <source>
        <dbReference type="EMBL" id="KAF2118552.1"/>
    </source>
</evidence>
<feature type="compositionally biased region" description="Basic and acidic residues" evidence="1">
    <location>
        <begin position="471"/>
        <end position="480"/>
    </location>
</feature>
<dbReference type="OrthoDB" id="2537141at2759"/>
<keyword evidence="3" id="KW-1185">Reference proteome</keyword>
<dbReference type="AlphaFoldDB" id="A0A6A5ZGD7"/>
<feature type="compositionally biased region" description="Basic and acidic residues" evidence="1">
    <location>
        <begin position="66"/>
        <end position="83"/>
    </location>
</feature>
<feature type="compositionally biased region" description="Low complexity" evidence="1">
    <location>
        <begin position="88"/>
        <end position="99"/>
    </location>
</feature>
<organism evidence="2 3">
    <name type="scientific">Lophiotrema nucula</name>
    <dbReference type="NCBI Taxonomy" id="690887"/>
    <lineage>
        <taxon>Eukaryota</taxon>
        <taxon>Fungi</taxon>
        <taxon>Dikarya</taxon>
        <taxon>Ascomycota</taxon>
        <taxon>Pezizomycotina</taxon>
        <taxon>Dothideomycetes</taxon>
        <taxon>Pleosporomycetidae</taxon>
        <taxon>Pleosporales</taxon>
        <taxon>Lophiotremataceae</taxon>
        <taxon>Lophiotrema</taxon>
    </lineage>
</organism>
<feature type="compositionally biased region" description="Basic and acidic residues" evidence="1">
    <location>
        <begin position="380"/>
        <end position="390"/>
    </location>
</feature>
<sequence length="680" mass="76271">MAMDIRKWLNETVLPEQPPTLPEHLGLAPFLRVKEVEQQERRPPRKRNTSDSSLLEARPRRRKTHVHEELQVDHAAPIERESDIVDDSASGSCCSNASSRCTSSQLSQPHARKPRRKTRPERYEPAPAKGVKERGTHVHHRRKGESIKTKRKSRRKKADKPGIGLVQSFHAKNVHGDRLTLKPREKLGIFSKGRASSPVKGRGLPDLVFSEMKFLQKHKDQPDTAPQSGLSKKKRKKDHAFAREEEISAYFTSVRPPLAEKDVNTQAKGATHPTAGAQNRGHNHEPEGSSVIGNAIPTVELADKESYLGFGSRGPQHDSGSYISWSDSVRAPSATTIRRRAGSTINNGQLDALPGQSNEAVTNGGDMLHSPTRHSSIARRRTDDSKERFKVSSVATPSHRISRSQSYPQRTCSPYPLNPNYGPFRRRTADTGASPSSMPPPKSLTKRIDQDRPMRPQAQLRMGMKQSPDPVEERERPTRRAETLYEEARLSASDSGEPQTSSSLGKLLQECDSAFDERRRQEPTVRELNNLQAEHVAEQSNAKRVLNQLPTRATRKTPTVRFAHVQEFVPPMPNVTGPGIYEEQERRQHLFEATGAFDLGMQHHVHDECEDATEEEEDVECDDQNWNGNTLPELGGSHNVESTAFEEGEAAMYQLEEPRAISGQGDSVVSRGFWRPHRLY</sequence>
<name>A0A6A5ZGD7_9PLEO</name>
<proteinExistence type="predicted"/>
<feature type="compositionally biased region" description="Basic residues" evidence="1">
    <location>
        <begin position="137"/>
        <end position="158"/>
    </location>
</feature>
<feature type="compositionally biased region" description="Basic and acidic residues" evidence="1">
    <location>
        <begin position="32"/>
        <end position="42"/>
    </location>
</feature>
<reference evidence="2" key="1">
    <citation type="journal article" date="2020" name="Stud. Mycol.">
        <title>101 Dothideomycetes genomes: a test case for predicting lifestyles and emergence of pathogens.</title>
        <authorList>
            <person name="Haridas S."/>
            <person name="Albert R."/>
            <person name="Binder M."/>
            <person name="Bloem J."/>
            <person name="Labutti K."/>
            <person name="Salamov A."/>
            <person name="Andreopoulos B."/>
            <person name="Baker S."/>
            <person name="Barry K."/>
            <person name="Bills G."/>
            <person name="Bluhm B."/>
            <person name="Cannon C."/>
            <person name="Castanera R."/>
            <person name="Culley D."/>
            <person name="Daum C."/>
            <person name="Ezra D."/>
            <person name="Gonzalez J."/>
            <person name="Henrissat B."/>
            <person name="Kuo A."/>
            <person name="Liang C."/>
            <person name="Lipzen A."/>
            <person name="Lutzoni F."/>
            <person name="Magnuson J."/>
            <person name="Mondo S."/>
            <person name="Nolan M."/>
            <person name="Ohm R."/>
            <person name="Pangilinan J."/>
            <person name="Park H.-J."/>
            <person name="Ramirez L."/>
            <person name="Alfaro M."/>
            <person name="Sun H."/>
            <person name="Tritt A."/>
            <person name="Yoshinaga Y."/>
            <person name="Zwiers L.-H."/>
            <person name="Turgeon B."/>
            <person name="Goodwin S."/>
            <person name="Spatafora J."/>
            <person name="Crous P."/>
            <person name="Grigoriev I."/>
        </authorList>
    </citation>
    <scope>NUCLEOTIDE SEQUENCE</scope>
    <source>
        <strain evidence="2">CBS 627.86</strain>
    </source>
</reference>
<feature type="compositionally biased region" description="Basic and acidic residues" evidence="1">
    <location>
        <begin position="120"/>
        <end position="136"/>
    </location>
</feature>
<feature type="region of interest" description="Disordered" evidence="1">
    <location>
        <begin position="216"/>
        <end position="291"/>
    </location>
</feature>
<feature type="region of interest" description="Disordered" evidence="1">
    <location>
        <begin position="362"/>
        <end position="480"/>
    </location>
</feature>
<gene>
    <name evidence="2" type="ORF">BDV96DRAFT_643794</name>
</gene>
<evidence type="ECO:0000313" key="3">
    <source>
        <dbReference type="Proteomes" id="UP000799770"/>
    </source>
</evidence>
<evidence type="ECO:0000256" key="1">
    <source>
        <dbReference type="SAM" id="MobiDB-lite"/>
    </source>
</evidence>
<feature type="region of interest" description="Disordered" evidence="1">
    <location>
        <begin position="32"/>
        <end position="165"/>
    </location>
</feature>
<accession>A0A6A5ZGD7</accession>